<feature type="transmembrane region" description="Helical" evidence="4">
    <location>
        <begin position="65"/>
        <end position="84"/>
    </location>
</feature>
<gene>
    <name evidence="6" type="primary">fsr_2</name>
    <name evidence="6" type="ORF">MPEAHAMD_6974</name>
</gene>
<feature type="transmembrane region" description="Helical" evidence="4">
    <location>
        <begin position="362"/>
        <end position="379"/>
    </location>
</feature>
<feature type="transmembrane region" description="Helical" evidence="4">
    <location>
        <begin position="205"/>
        <end position="222"/>
    </location>
</feature>
<feature type="transmembrane region" description="Helical" evidence="4">
    <location>
        <begin position="242"/>
        <end position="263"/>
    </location>
</feature>
<reference evidence="6" key="1">
    <citation type="journal article" date="2016" name="Front. Microbiol.">
        <title>Genome Sequence of the Piezophilic, Mesophilic Sulfate-Reducing Bacterium Desulfovibrio indicus J2T.</title>
        <authorList>
            <person name="Cao J."/>
            <person name="Maignien L."/>
            <person name="Shao Z."/>
            <person name="Alain K."/>
            <person name="Jebbar M."/>
        </authorList>
    </citation>
    <scope>NUCLEOTIDE SEQUENCE</scope>
    <source>
        <strain evidence="6">JCM 32048</strain>
    </source>
</reference>
<evidence type="ECO:0000256" key="2">
    <source>
        <dbReference type="ARBA" id="ARBA00022989"/>
    </source>
</evidence>
<dbReference type="InterPro" id="IPR020846">
    <property type="entry name" value="MFS_dom"/>
</dbReference>
<dbReference type="Pfam" id="PF07690">
    <property type="entry name" value="MFS_1"/>
    <property type="match status" value="1"/>
</dbReference>
<keyword evidence="2 4" id="KW-1133">Transmembrane helix</keyword>
<organism evidence="6 7">
    <name type="scientific">Methylobacterium frigidaeris</name>
    <dbReference type="NCBI Taxonomy" id="2038277"/>
    <lineage>
        <taxon>Bacteria</taxon>
        <taxon>Pseudomonadati</taxon>
        <taxon>Pseudomonadota</taxon>
        <taxon>Alphaproteobacteria</taxon>
        <taxon>Hyphomicrobiales</taxon>
        <taxon>Methylobacteriaceae</taxon>
        <taxon>Methylobacterium</taxon>
    </lineage>
</organism>
<dbReference type="InterPro" id="IPR011701">
    <property type="entry name" value="MFS"/>
</dbReference>
<dbReference type="PANTHER" id="PTHR43129:SF1">
    <property type="entry name" value="FOSMIDOMYCIN RESISTANCE PROTEIN"/>
    <property type="match status" value="1"/>
</dbReference>
<dbReference type="EMBL" id="BPQJ01000079">
    <property type="protein sequence ID" value="GJD66776.1"/>
    <property type="molecule type" value="Genomic_DNA"/>
</dbReference>
<evidence type="ECO:0000256" key="4">
    <source>
        <dbReference type="SAM" id="Phobius"/>
    </source>
</evidence>
<dbReference type="GO" id="GO:0005886">
    <property type="term" value="C:plasma membrane"/>
    <property type="evidence" value="ECO:0007669"/>
    <property type="project" value="TreeGrafter"/>
</dbReference>
<dbReference type="Proteomes" id="UP001055286">
    <property type="component" value="Unassembled WGS sequence"/>
</dbReference>
<evidence type="ECO:0000259" key="5">
    <source>
        <dbReference type="PROSITE" id="PS50850"/>
    </source>
</evidence>
<comment type="caution">
    <text evidence="6">The sequence shown here is derived from an EMBL/GenBank/DDBJ whole genome shotgun (WGS) entry which is preliminary data.</text>
</comment>
<feature type="transmembrane region" description="Helical" evidence="4">
    <location>
        <begin position="128"/>
        <end position="150"/>
    </location>
</feature>
<dbReference type="GO" id="GO:0022857">
    <property type="term" value="F:transmembrane transporter activity"/>
    <property type="evidence" value="ECO:0007669"/>
    <property type="project" value="InterPro"/>
</dbReference>
<feature type="transmembrane region" description="Helical" evidence="4">
    <location>
        <begin position="299"/>
        <end position="321"/>
    </location>
</feature>
<dbReference type="AlphaFoldDB" id="A0AA37M951"/>
<feature type="transmembrane region" description="Helical" evidence="4">
    <location>
        <begin position="156"/>
        <end position="175"/>
    </location>
</feature>
<proteinExistence type="predicted"/>
<dbReference type="CDD" id="cd17478">
    <property type="entry name" value="MFS_FsR"/>
    <property type="match status" value="1"/>
</dbReference>
<keyword evidence="3 4" id="KW-0472">Membrane</keyword>
<evidence type="ECO:0000313" key="6">
    <source>
        <dbReference type="EMBL" id="GJD66776.1"/>
    </source>
</evidence>
<feature type="transmembrane region" description="Helical" evidence="4">
    <location>
        <begin position="275"/>
        <end position="293"/>
    </location>
</feature>
<feature type="domain" description="Major facilitator superfamily (MFS) profile" evidence="5">
    <location>
        <begin position="3"/>
        <end position="383"/>
    </location>
</feature>
<keyword evidence="7" id="KW-1185">Reference proteome</keyword>
<reference evidence="6" key="2">
    <citation type="submission" date="2021-08" db="EMBL/GenBank/DDBJ databases">
        <authorList>
            <person name="Tani A."/>
            <person name="Ola A."/>
            <person name="Ogura Y."/>
            <person name="Katsura K."/>
            <person name="Hayashi T."/>
        </authorList>
    </citation>
    <scope>NUCLEOTIDE SEQUENCE</scope>
    <source>
        <strain evidence="6">JCM 32048</strain>
    </source>
</reference>
<name>A0AA37M951_9HYPH</name>
<dbReference type="PANTHER" id="PTHR43129">
    <property type="entry name" value="FOSMIDOMYCIN RESISTANCE PROTEIN"/>
    <property type="match status" value="1"/>
</dbReference>
<evidence type="ECO:0000313" key="7">
    <source>
        <dbReference type="Proteomes" id="UP001055286"/>
    </source>
</evidence>
<dbReference type="InterPro" id="IPR036259">
    <property type="entry name" value="MFS_trans_sf"/>
</dbReference>
<sequence length="383" mass="40536">MPVLAALSVAHLLNDTLQSMIPAIYPLVKDTYHLDFAQIGLITLAFQVTSSLLQPLLGYVTDRRPWPHAMVAGMAATLAGILGLSFASSYGMVLASAALVGTGSAVFHPEATRMARHAAAGRQGLAQGVFQIGGHVGYSIGPLLAAAIVVPHGQASLSWFSGVAILAMLLMFWTVQLSMSSRRQHGESGAKVTEPRAPEMPAGRVAFAMTILILLLMSKNAYQASFTSYYTFYLIERFGVSVQVSQLMLFGFLVVGAAGVILGGMLGDRIGRDRVIWISILGPLPLALILPHADLFWTGVLGVLASFIMASAFSSILIYAIDLVPHRVGLVGGLFYGLSFGLGGLAAGGLGLLADRLGLVEVFRLCAYLPAIGLLAFLLPRRL</sequence>
<feature type="transmembrane region" description="Helical" evidence="4">
    <location>
        <begin position="328"/>
        <end position="350"/>
    </location>
</feature>
<accession>A0AA37M951</accession>
<protein>
    <submittedName>
        <fullName evidence="6">Fosmidomycin resistance protein</fullName>
    </submittedName>
</protein>
<dbReference type="PROSITE" id="PS50850">
    <property type="entry name" value="MFS"/>
    <property type="match status" value="1"/>
</dbReference>
<feature type="transmembrane region" description="Helical" evidence="4">
    <location>
        <begin position="34"/>
        <end position="53"/>
    </location>
</feature>
<evidence type="ECO:0000256" key="3">
    <source>
        <dbReference type="ARBA" id="ARBA00023136"/>
    </source>
</evidence>
<keyword evidence="1 4" id="KW-0812">Transmembrane</keyword>
<feature type="transmembrane region" description="Helical" evidence="4">
    <location>
        <begin position="90"/>
        <end position="107"/>
    </location>
</feature>
<evidence type="ECO:0000256" key="1">
    <source>
        <dbReference type="ARBA" id="ARBA00022692"/>
    </source>
</evidence>
<dbReference type="Gene3D" id="1.20.1250.20">
    <property type="entry name" value="MFS general substrate transporter like domains"/>
    <property type="match status" value="2"/>
</dbReference>
<dbReference type="SUPFAM" id="SSF103473">
    <property type="entry name" value="MFS general substrate transporter"/>
    <property type="match status" value="1"/>
</dbReference>